<keyword evidence="2" id="KW-0496">Mitochondrion</keyword>
<keyword evidence="2" id="KW-0255">Endonuclease</keyword>
<gene>
    <name evidence="2" type="ORF">RSOL_m00190</name>
</gene>
<dbReference type="Pfam" id="PF07453">
    <property type="entry name" value="NUMOD1"/>
    <property type="match status" value="1"/>
</dbReference>
<proteinExistence type="predicted"/>
<dbReference type="InterPro" id="IPR010896">
    <property type="entry name" value="NUMOD1"/>
</dbReference>
<geneLocation type="mitochondrion" evidence="2"/>
<dbReference type="AlphaFoldDB" id="N0D8I6"/>
<dbReference type="GeneID" id="16029592"/>
<protein>
    <submittedName>
        <fullName evidence="2">GIY-YIG endonuclease family protein</fullName>
    </submittedName>
</protein>
<dbReference type="RefSeq" id="YP_008081982.1">
    <property type="nucleotide sequence ID" value="NC_021436.1"/>
</dbReference>
<name>N0D8I6_9AGAM</name>
<keyword evidence="2" id="KW-0378">Hydrolase</keyword>
<dbReference type="EMBL" id="KC352446">
    <property type="protein sequence ID" value="AGK92818.1"/>
    <property type="molecule type" value="Genomic_DNA"/>
</dbReference>
<keyword evidence="2" id="KW-0540">Nuclease</keyword>
<dbReference type="SUPFAM" id="SSF64496">
    <property type="entry name" value="DNA-binding domain of intron-encoded endonucleases"/>
    <property type="match status" value="1"/>
</dbReference>
<sequence>MIIYKALLKYGYSNFKLEISFFLNRVNFRRKFNPENLIDREQHYLNLLKPEYNVLKDAGSSLGFKHSEESLAKVRSHLSKLNFEKGLKIEVTDTKTNTFTSYESVRKAAKALNRKSTIF</sequence>
<reference evidence="2" key="2">
    <citation type="journal article" date="2014" name="FEMS Microbiol. Lett.">
        <title>Mobile elements and mitochondrial genome expansion in the soil fungus and potato pathogen Rhizoctonia solani AG-3.</title>
        <authorList>
            <person name="Losada L."/>
            <person name="Pakala S.B."/>
            <person name="Fedorova N.D."/>
            <person name="Joardar V."/>
            <person name="Shabalina S.A."/>
            <person name="Hostetler J."/>
            <person name="Pakala S.M."/>
            <person name="Zafar N."/>
            <person name="Thomas E."/>
            <person name="Rodriguez-Carres M."/>
            <person name="Dean R."/>
            <person name="Vilgalys R."/>
            <person name="Nierman W.C."/>
            <person name="Cubeta M.A."/>
        </authorList>
    </citation>
    <scope>NUCLEOTIDE SEQUENCE</scope>
    <source>
        <strain evidence="2">AG3 Rhs1AP</strain>
    </source>
</reference>
<reference evidence="2" key="1">
    <citation type="submission" date="2012-12" db="EMBL/GenBank/DDBJ databases">
        <authorList>
            <person name="Pakala S."/>
            <person name="Fedorova N."/>
            <person name="Joardar V."/>
            <person name="Shabalina S."/>
            <person name="Hostetler J."/>
            <person name="Pakala S."/>
            <person name="Zafar N."/>
            <person name="Nierman W."/>
            <person name="Cubeta M."/>
        </authorList>
    </citation>
    <scope>NUCLEOTIDE SEQUENCE</scope>
    <source>
        <strain evidence="2">AG3 Rhs1AP</strain>
    </source>
</reference>
<organism evidence="2">
    <name type="scientific">Rhizoctonia solani</name>
    <dbReference type="NCBI Taxonomy" id="456999"/>
    <lineage>
        <taxon>Eukaryota</taxon>
        <taxon>Fungi</taxon>
        <taxon>Dikarya</taxon>
        <taxon>Basidiomycota</taxon>
        <taxon>Agaricomycotina</taxon>
        <taxon>Agaricomycetes</taxon>
        <taxon>Cantharellales</taxon>
        <taxon>Ceratobasidiaceae</taxon>
        <taxon>Rhizoctonia</taxon>
    </lineage>
</organism>
<evidence type="ECO:0000313" key="2">
    <source>
        <dbReference type="EMBL" id="AGK92818.1"/>
    </source>
</evidence>
<accession>N0D8I6</accession>
<evidence type="ECO:0000259" key="1">
    <source>
        <dbReference type="Pfam" id="PF07453"/>
    </source>
</evidence>
<feature type="domain" description="Nuclease-associated modular DNA-binding 1" evidence="1">
    <location>
        <begin position="88"/>
        <end position="113"/>
    </location>
</feature>
<dbReference type="GO" id="GO:0004519">
    <property type="term" value="F:endonuclease activity"/>
    <property type="evidence" value="ECO:0007669"/>
    <property type="project" value="UniProtKB-KW"/>
</dbReference>